<keyword evidence="1" id="KW-0695">RNA-directed DNA polymerase</keyword>
<accession>A0A392NDK5</accession>
<evidence type="ECO:0000313" key="2">
    <source>
        <dbReference type="Proteomes" id="UP000265520"/>
    </source>
</evidence>
<keyword evidence="1" id="KW-0548">Nucleotidyltransferase</keyword>
<dbReference type="PANTHER" id="PTHR33116">
    <property type="entry name" value="REVERSE TRANSCRIPTASE ZINC-BINDING DOMAIN-CONTAINING PROTEIN-RELATED-RELATED"/>
    <property type="match status" value="1"/>
</dbReference>
<keyword evidence="1" id="KW-0808">Transferase</keyword>
<proteinExistence type="predicted"/>
<comment type="caution">
    <text evidence="1">The sequence shown here is derived from an EMBL/GenBank/DDBJ whole genome shotgun (WGS) entry which is preliminary data.</text>
</comment>
<organism evidence="1 2">
    <name type="scientific">Trifolium medium</name>
    <dbReference type="NCBI Taxonomy" id="97028"/>
    <lineage>
        <taxon>Eukaryota</taxon>
        <taxon>Viridiplantae</taxon>
        <taxon>Streptophyta</taxon>
        <taxon>Embryophyta</taxon>
        <taxon>Tracheophyta</taxon>
        <taxon>Spermatophyta</taxon>
        <taxon>Magnoliopsida</taxon>
        <taxon>eudicotyledons</taxon>
        <taxon>Gunneridae</taxon>
        <taxon>Pentapetalae</taxon>
        <taxon>rosids</taxon>
        <taxon>fabids</taxon>
        <taxon>Fabales</taxon>
        <taxon>Fabaceae</taxon>
        <taxon>Papilionoideae</taxon>
        <taxon>50 kb inversion clade</taxon>
        <taxon>NPAAA clade</taxon>
        <taxon>Hologalegina</taxon>
        <taxon>IRL clade</taxon>
        <taxon>Trifolieae</taxon>
        <taxon>Trifolium</taxon>
    </lineage>
</organism>
<dbReference type="GO" id="GO:0003964">
    <property type="term" value="F:RNA-directed DNA polymerase activity"/>
    <property type="evidence" value="ECO:0007669"/>
    <property type="project" value="UniProtKB-KW"/>
</dbReference>
<sequence>MGINVSDSFMETACSFLNCIHGGVPFKYLGLPVGANPRRMSTWVPLLDRLRNKLNSWGNKHLSLGGRLVLINSVLNSIQVFFLSFMKMPVHVLKKVTRIQREFLWGGVKGGKKLCWIKWRVVCQDKSRGGLGIRDLKAVNFSLLMKWRWRLLQNDEAALWKDVLVAKYGVYILHNVGWSSCPSPSFASLWWKDIRDLEACVVDRNWVLEKIVRRLGNGALTSFWNVIWVGDSSLRVRFPRLFSLSLQKEATVNEVVLASENGLCVWNFVWRRPLFQWEEESVSRLLELLEGVLLSQEVDKWWWTLDLEGRFSVKSAYDALSKELIEGPLLTPYEGDIF</sequence>
<reference evidence="1 2" key="1">
    <citation type="journal article" date="2018" name="Front. Plant Sci.">
        <title>Red Clover (Trifolium pratense) and Zigzag Clover (T. medium) - A Picture of Genomic Similarities and Differences.</title>
        <authorList>
            <person name="Dluhosova J."/>
            <person name="Istvanek J."/>
            <person name="Nedelnik J."/>
            <person name="Repkova J."/>
        </authorList>
    </citation>
    <scope>NUCLEOTIDE SEQUENCE [LARGE SCALE GENOMIC DNA]</scope>
    <source>
        <strain evidence="2">cv. 10/8</strain>
        <tissue evidence="1">Leaf</tissue>
    </source>
</reference>
<evidence type="ECO:0000313" key="1">
    <source>
        <dbReference type="EMBL" id="MCH97631.1"/>
    </source>
</evidence>
<feature type="non-terminal residue" evidence="1">
    <location>
        <position position="338"/>
    </location>
</feature>
<dbReference type="PANTHER" id="PTHR33116:SF78">
    <property type="entry name" value="OS12G0587133 PROTEIN"/>
    <property type="match status" value="1"/>
</dbReference>
<keyword evidence="2" id="KW-1185">Reference proteome</keyword>
<protein>
    <submittedName>
        <fullName evidence="1">Putative non-LTR retroelement reverse transcriptase</fullName>
    </submittedName>
</protein>
<dbReference type="Proteomes" id="UP000265520">
    <property type="component" value="Unassembled WGS sequence"/>
</dbReference>
<dbReference type="EMBL" id="LXQA010035496">
    <property type="protein sequence ID" value="MCH97631.1"/>
    <property type="molecule type" value="Genomic_DNA"/>
</dbReference>
<name>A0A392NDK5_9FABA</name>
<dbReference type="AlphaFoldDB" id="A0A392NDK5"/>